<proteinExistence type="predicted"/>
<keyword evidence="5" id="KW-1185">Reference proteome</keyword>
<evidence type="ECO:0000256" key="1">
    <source>
        <dbReference type="ARBA" id="ARBA00022491"/>
    </source>
</evidence>
<reference evidence="4 5" key="1">
    <citation type="submission" date="2020-08" db="EMBL/GenBank/DDBJ databases">
        <title>Genomic Encyclopedia of Type Strains, Phase IV (KMG-IV): sequencing the most valuable type-strain genomes for metagenomic binning, comparative biology and taxonomic classification.</title>
        <authorList>
            <person name="Goeker M."/>
        </authorList>
    </citation>
    <scope>NUCLEOTIDE SEQUENCE [LARGE SCALE GENOMIC DNA]</scope>
    <source>
        <strain evidence="4 5">DSM 15867</strain>
    </source>
</reference>
<dbReference type="GO" id="GO:0044781">
    <property type="term" value="P:bacterial-type flagellum organization"/>
    <property type="evidence" value="ECO:0007669"/>
    <property type="project" value="UniProtKB-KW"/>
</dbReference>
<accession>A0A7W7AGR0</accession>
<dbReference type="AlphaFoldDB" id="A0A7W7AGR0"/>
<keyword evidence="1" id="KW-0678">Repressor</keyword>
<dbReference type="GO" id="GO:0048027">
    <property type="term" value="F:mRNA 5'-UTR binding"/>
    <property type="evidence" value="ECO:0007669"/>
    <property type="project" value="InterPro"/>
</dbReference>
<dbReference type="Proteomes" id="UP000574769">
    <property type="component" value="Unassembled WGS sequence"/>
</dbReference>
<evidence type="ECO:0000256" key="2">
    <source>
        <dbReference type="ARBA" id="ARBA00022795"/>
    </source>
</evidence>
<dbReference type="EMBL" id="JACHNY010000001">
    <property type="protein sequence ID" value="MBB4616671.1"/>
    <property type="molecule type" value="Genomic_DNA"/>
</dbReference>
<protein>
    <submittedName>
        <fullName evidence="4">Flagellar protein FlbT</fullName>
    </submittedName>
</protein>
<keyword evidence="4" id="KW-0969">Cilium</keyword>
<keyword evidence="4" id="KW-0966">Cell projection</keyword>
<dbReference type="GO" id="GO:0006402">
    <property type="term" value="P:mRNA catabolic process"/>
    <property type="evidence" value="ECO:0007669"/>
    <property type="project" value="InterPro"/>
</dbReference>
<dbReference type="InterPro" id="IPR009967">
    <property type="entry name" value="Flagellum_FlbT"/>
</dbReference>
<sequence>MTLRIALRDGEKMIVNGAVLRARGRTELLIENQVSLLRAREVMHPDQATTPARRLYLATMFAYIDEANRAGHRLQVVDMLADLMGVFETPSGRTACLEFASFVAVSDYYRALGTCRVLIDHEAAVFARIQGEAA</sequence>
<comment type="caution">
    <text evidence="4">The sequence shown here is derived from an EMBL/GenBank/DDBJ whole genome shotgun (WGS) entry which is preliminary data.</text>
</comment>
<evidence type="ECO:0000313" key="4">
    <source>
        <dbReference type="EMBL" id="MBB4616671.1"/>
    </source>
</evidence>
<organism evidence="4 5">
    <name type="scientific">Sphingomonas abaci</name>
    <dbReference type="NCBI Taxonomy" id="237611"/>
    <lineage>
        <taxon>Bacteria</taxon>
        <taxon>Pseudomonadati</taxon>
        <taxon>Pseudomonadota</taxon>
        <taxon>Alphaproteobacteria</taxon>
        <taxon>Sphingomonadales</taxon>
        <taxon>Sphingomonadaceae</taxon>
        <taxon>Sphingomonas</taxon>
    </lineage>
</organism>
<dbReference type="RefSeq" id="WP_184111665.1">
    <property type="nucleotide sequence ID" value="NZ_JACHNY010000001.1"/>
</dbReference>
<dbReference type="GO" id="GO:1902209">
    <property type="term" value="P:negative regulation of bacterial-type flagellum assembly"/>
    <property type="evidence" value="ECO:0007669"/>
    <property type="project" value="InterPro"/>
</dbReference>
<keyword evidence="4" id="KW-0282">Flagellum</keyword>
<keyword evidence="2" id="KW-1005">Bacterial flagellum biogenesis</keyword>
<evidence type="ECO:0000256" key="3">
    <source>
        <dbReference type="ARBA" id="ARBA00022884"/>
    </source>
</evidence>
<dbReference type="Pfam" id="PF07378">
    <property type="entry name" value="FlbT"/>
    <property type="match status" value="1"/>
</dbReference>
<name>A0A7W7AGR0_9SPHN</name>
<gene>
    <name evidence="4" type="ORF">GGQ96_000777</name>
</gene>
<evidence type="ECO:0000313" key="5">
    <source>
        <dbReference type="Proteomes" id="UP000574769"/>
    </source>
</evidence>
<keyword evidence="3" id="KW-0694">RNA-binding</keyword>